<evidence type="ECO:0000313" key="2">
    <source>
        <dbReference type="Proteomes" id="UP000799118"/>
    </source>
</evidence>
<dbReference type="AlphaFoldDB" id="A0A6A4IIY6"/>
<dbReference type="Proteomes" id="UP000799118">
    <property type="component" value="Unassembled WGS sequence"/>
</dbReference>
<proteinExistence type="predicted"/>
<protein>
    <submittedName>
        <fullName evidence="1">Uncharacterized protein</fullName>
    </submittedName>
</protein>
<reference evidence="1" key="1">
    <citation type="journal article" date="2019" name="Environ. Microbiol.">
        <title>Fungal ecological strategies reflected in gene transcription - a case study of two litter decomposers.</title>
        <authorList>
            <person name="Barbi F."/>
            <person name="Kohler A."/>
            <person name="Barry K."/>
            <person name="Baskaran P."/>
            <person name="Daum C."/>
            <person name="Fauchery L."/>
            <person name="Ihrmark K."/>
            <person name="Kuo A."/>
            <person name="LaButti K."/>
            <person name="Lipzen A."/>
            <person name="Morin E."/>
            <person name="Grigoriev I.V."/>
            <person name="Henrissat B."/>
            <person name="Lindahl B."/>
            <person name="Martin F."/>
        </authorList>
    </citation>
    <scope>NUCLEOTIDE SEQUENCE</scope>
    <source>
        <strain evidence="1">JB14</strain>
    </source>
</reference>
<keyword evidence="2" id="KW-1185">Reference proteome</keyword>
<dbReference type="EMBL" id="ML769385">
    <property type="protein sequence ID" value="KAE9410449.1"/>
    <property type="molecule type" value="Genomic_DNA"/>
</dbReference>
<gene>
    <name evidence="1" type="ORF">BT96DRAFT_376567</name>
</gene>
<accession>A0A6A4IIY6</accession>
<evidence type="ECO:0000313" key="1">
    <source>
        <dbReference type="EMBL" id="KAE9410449.1"/>
    </source>
</evidence>
<organism evidence="1 2">
    <name type="scientific">Gymnopus androsaceus JB14</name>
    <dbReference type="NCBI Taxonomy" id="1447944"/>
    <lineage>
        <taxon>Eukaryota</taxon>
        <taxon>Fungi</taxon>
        <taxon>Dikarya</taxon>
        <taxon>Basidiomycota</taxon>
        <taxon>Agaricomycotina</taxon>
        <taxon>Agaricomycetes</taxon>
        <taxon>Agaricomycetidae</taxon>
        <taxon>Agaricales</taxon>
        <taxon>Marasmiineae</taxon>
        <taxon>Omphalotaceae</taxon>
        <taxon>Gymnopus</taxon>
    </lineage>
</organism>
<sequence>MGSSCKTCIGEAAKLEIQPCSTIGLIGLTMHPPTTSNSSSVIFRAGSAPFPKNKFTMTCSTRTPLLDTDTVLFEWKCYV</sequence>
<name>A0A6A4IIY6_9AGAR</name>